<dbReference type="AlphaFoldDB" id="A0A644YVD2"/>
<dbReference type="EMBL" id="VSSQ01006392">
    <property type="protein sequence ID" value="MPM32545.1"/>
    <property type="molecule type" value="Genomic_DNA"/>
</dbReference>
<comment type="caution">
    <text evidence="1">The sequence shown here is derived from an EMBL/GenBank/DDBJ whole genome shotgun (WGS) entry which is preliminary data.</text>
</comment>
<sequence>MRVDHVLDRVGDQLTAGQAVEHPVVAHRDAVVDRDGVELPADAAGLLDRLGDELAHVLEVDVARHELRERVGDRDDRLAEVVVGQAGGAPQGAGAGHVATVGRRPGTQFGHFYLRRLVR</sequence>
<reference evidence="1" key="1">
    <citation type="submission" date="2019-08" db="EMBL/GenBank/DDBJ databases">
        <authorList>
            <person name="Kucharzyk K."/>
            <person name="Murdoch R.W."/>
            <person name="Higgins S."/>
            <person name="Loffler F."/>
        </authorList>
    </citation>
    <scope>NUCLEOTIDE SEQUENCE</scope>
</reference>
<organism evidence="1">
    <name type="scientific">bioreactor metagenome</name>
    <dbReference type="NCBI Taxonomy" id="1076179"/>
    <lineage>
        <taxon>unclassified sequences</taxon>
        <taxon>metagenomes</taxon>
        <taxon>ecological metagenomes</taxon>
    </lineage>
</organism>
<gene>
    <name evidence="1" type="ORF">SDC9_79109</name>
</gene>
<name>A0A644YVD2_9ZZZZ</name>
<accession>A0A644YVD2</accession>
<evidence type="ECO:0000313" key="1">
    <source>
        <dbReference type="EMBL" id="MPM32545.1"/>
    </source>
</evidence>
<protein>
    <submittedName>
        <fullName evidence="1">Uncharacterized protein</fullName>
    </submittedName>
</protein>
<proteinExistence type="predicted"/>